<dbReference type="GO" id="GO:0016887">
    <property type="term" value="F:ATP hydrolysis activity"/>
    <property type="evidence" value="ECO:0007669"/>
    <property type="project" value="InterPro"/>
</dbReference>
<organism evidence="12 13">
    <name type="scientific">Alkalicoccus urumqiensis</name>
    <name type="common">Bacillus urumqiensis</name>
    <dbReference type="NCBI Taxonomy" id="1548213"/>
    <lineage>
        <taxon>Bacteria</taxon>
        <taxon>Bacillati</taxon>
        <taxon>Bacillota</taxon>
        <taxon>Bacilli</taxon>
        <taxon>Bacillales</taxon>
        <taxon>Bacillaceae</taxon>
        <taxon>Alkalicoccus</taxon>
    </lineage>
</organism>
<evidence type="ECO:0000313" key="13">
    <source>
        <dbReference type="Proteomes" id="UP000243650"/>
    </source>
</evidence>
<dbReference type="InterPro" id="IPR003593">
    <property type="entry name" value="AAA+_ATPase"/>
</dbReference>
<accession>A0A2P6MLB2</accession>
<dbReference type="OrthoDB" id="9787851at2"/>
<evidence type="ECO:0000256" key="1">
    <source>
        <dbReference type="ARBA" id="ARBA00004202"/>
    </source>
</evidence>
<name>A0A2P6MLB2_ALKUR</name>
<dbReference type="AlphaFoldDB" id="A0A2P6MLB2"/>
<dbReference type="GO" id="GO:0005886">
    <property type="term" value="C:plasma membrane"/>
    <property type="evidence" value="ECO:0007669"/>
    <property type="project" value="UniProtKB-SubCell"/>
</dbReference>
<keyword evidence="7" id="KW-0408">Iron</keyword>
<evidence type="ECO:0000256" key="7">
    <source>
        <dbReference type="ARBA" id="ARBA00023004"/>
    </source>
</evidence>
<evidence type="ECO:0000313" key="12">
    <source>
        <dbReference type="EMBL" id="PRO67069.1"/>
    </source>
</evidence>
<dbReference type="FunFam" id="3.40.50.300:FF:000134">
    <property type="entry name" value="Iron-enterobactin ABC transporter ATP-binding protein"/>
    <property type="match status" value="1"/>
</dbReference>
<keyword evidence="3" id="KW-1003">Cell membrane</keyword>
<keyword evidence="8" id="KW-0406">Ion transport</keyword>
<evidence type="ECO:0000256" key="9">
    <source>
        <dbReference type="ARBA" id="ARBA00023136"/>
    </source>
</evidence>
<reference evidence="12 13" key="1">
    <citation type="submission" date="2018-03" db="EMBL/GenBank/DDBJ databases">
        <title>Bacillus urumqiensis sp. nov., a moderately haloalkaliphilic bacterium isolated from a salt lake.</title>
        <authorList>
            <person name="Zhao B."/>
            <person name="Liao Z."/>
        </authorList>
    </citation>
    <scope>NUCLEOTIDE SEQUENCE [LARGE SCALE GENOMIC DNA]</scope>
    <source>
        <strain evidence="12 13">BZ-SZ-XJ18</strain>
    </source>
</reference>
<dbReference type="GO" id="GO:0005524">
    <property type="term" value="F:ATP binding"/>
    <property type="evidence" value="ECO:0007669"/>
    <property type="project" value="UniProtKB-KW"/>
</dbReference>
<dbReference type="Proteomes" id="UP000243650">
    <property type="component" value="Unassembled WGS sequence"/>
</dbReference>
<dbReference type="PANTHER" id="PTHR42771:SF4">
    <property type="entry name" value="IRON(3+)-HYDROXAMATE IMPORT ATP-BINDING PROTEIN FHUC"/>
    <property type="match status" value="1"/>
</dbReference>
<dbReference type="SUPFAM" id="SSF52540">
    <property type="entry name" value="P-loop containing nucleoside triphosphate hydrolases"/>
    <property type="match status" value="1"/>
</dbReference>
<keyword evidence="9" id="KW-0472">Membrane</keyword>
<dbReference type="InterPro" id="IPR003439">
    <property type="entry name" value="ABC_transporter-like_ATP-bd"/>
</dbReference>
<proteinExistence type="predicted"/>
<dbReference type="SMART" id="SM00382">
    <property type="entry name" value="AAA"/>
    <property type="match status" value="1"/>
</dbReference>
<protein>
    <submittedName>
        <fullName evidence="12">Fe(3+)-dicitrate ABC transporter ATP-binding protein</fullName>
    </submittedName>
</protein>
<keyword evidence="6 12" id="KW-0067">ATP-binding</keyword>
<feature type="compositionally biased region" description="Polar residues" evidence="10">
    <location>
        <begin position="276"/>
        <end position="293"/>
    </location>
</feature>
<dbReference type="InterPro" id="IPR051535">
    <property type="entry name" value="Siderophore_ABC-ATPase"/>
</dbReference>
<keyword evidence="13" id="KW-1185">Reference proteome</keyword>
<dbReference type="Pfam" id="PF00005">
    <property type="entry name" value="ABC_tran"/>
    <property type="match status" value="1"/>
</dbReference>
<evidence type="ECO:0000256" key="5">
    <source>
        <dbReference type="ARBA" id="ARBA00022741"/>
    </source>
</evidence>
<keyword evidence="5" id="KW-0547">Nucleotide-binding</keyword>
<keyword evidence="2" id="KW-0813">Transport</keyword>
<dbReference type="PANTHER" id="PTHR42771">
    <property type="entry name" value="IRON(3+)-HYDROXAMATE IMPORT ATP-BINDING PROTEIN FHUC"/>
    <property type="match status" value="1"/>
</dbReference>
<dbReference type="InterPro" id="IPR017871">
    <property type="entry name" value="ABC_transporter-like_CS"/>
</dbReference>
<comment type="subcellular location">
    <subcellularLocation>
        <location evidence="1">Cell membrane</location>
        <topology evidence="1">Peripheral membrane protein</topology>
    </subcellularLocation>
</comment>
<feature type="domain" description="ABC transporter" evidence="11">
    <location>
        <begin position="4"/>
        <end position="240"/>
    </location>
</feature>
<dbReference type="PROSITE" id="PS50893">
    <property type="entry name" value="ABC_TRANSPORTER_2"/>
    <property type="match status" value="1"/>
</dbReference>
<dbReference type="GO" id="GO:0006826">
    <property type="term" value="P:iron ion transport"/>
    <property type="evidence" value="ECO:0007669"/>
    <property type="project" value="UniProtKB-KW"/>
</dbReference>
<keyword evidence="4" id="KW-0410">Iron transport</keyword>
<feature type="region of interest" description="Disordered" evidence="10">
    <location>
        <begin position="266"/>
        <end position="293"/>
    </location>
</feature>
<dbReference type="PROSITE" id="PS00211">
    <property type="entry name" value="ABC_TRANSPORTER_1"/>
    <property type="match status" value="1"/>
</dbReference>
<evidence type="ECO:0000259" key="11">
    <source>
        <dbReference type="PROSITE" id="PS50893"/>
    </source>
</evidence>
<evidence type="ECO:0000256" key="10">
    <source>
        <dbReference type="SAM" id="MobiDB-lite"/>
    </source>
</evidence>
<evidence type="ECO:0000256" key="6">
    <source>
        <dbReference type="ARBA" id="ARBA00022840"/>
    </source>
</evidence>
<gene>
    <name evidence="12" type="primary">fecE</name>
    <name evidence="12" type="ORF">C6I21_00435</name>
</gene>
<evidence type="ECO:0000256" key="8">
    <source>
        <dbReference type="ARBA" id="ARBA00023065"/>
    </source>
</evidence>
<sequence>MSHLQAEHLNVGYDNHNIIEDLSVSIPEGQITSIIGPNGCGKSTLLKTISRIMRPAQGTAYLNGKDIHQMKSKDVAKEMALLSQSPDLPGAMTVKELVAYGRYPHQRRFMGRRKEDDEAIERALFDTQLTELADRPVDALSGGQRQRAWIAMALAQETDLLLLDEPTTYLDMAHQMEVLELLERLNREHGRTIVMVLHDLNHASRFSDYIIAMRQGSICYQDCPECVISQEALREVFQIEALVTEDPWTGKPVCMTYNVMKNPDKEEKVTPLTKAETASNLRTKTAPQRLSTS</sequence>
<dbReference type="CDD" id="cd03214">
    <property type="entry name" value="ABC_Iron-Siderophores_B12_Hemin"/>
    <property type="match status" value="1"/>
</dbReference>
<dbReference type="EMBL" id="PVNS01000001">
    <property type="protein sequence ID" value="PRO67069.1"/>
    <property type="molecule type" value="Genomic_DNA"/>
</dbReference>
<dbReference type="RefSeq" id="WP_105957455.1">
    <property type="nucleotide sequence ID" value="NZ_PVNS01000001.1"/>
</dbReference>
<comment type="caution">
    <text evidence="12">The sequence shown here is derived from an EMBL/GenBank/DDBJ whole genome shotgun (WGS) entry which is preliminary data.</text>
</comment>
<dbReference type="InterPro" id="IPR027417">
    <property type="entry name" value="P-loop_NTPase"/>
</dbReference>
<dbReference type="Gene3D" id="3.40.50.300">
    <property type="entry name" value="P-loop containing nucleotide triphosphate hydrolases"/>
    <property type="match status" value="1"/>
</dbReference>
<evidence type="ECO:0000256" key="2">
    <source>
        <dbReference type="ARBA" id="ARBA00022448"/>
    </source>
</evidence>
<evidence type="ECO:0000256" key="4">
    <source>
        <dbReference type="ARBA" id="ARBA00022496"/>
    </source>
</evidence>
<evidence type="ECO:0000256" key="3">
    <source>
        <dbReference type="ARBA" id="ARBA00022475"/>
    </source>
</evidence>